<dbReference type="InterPro" id="IPR035931">
    <property type="entry name" value="YlxR-like_sf"/>
</dbReference>
<dbReference type="InterPro" id="IPR029064">
    <property type="entry name" value="Ribosomal_eL30-like_sf"/>
</dbReference>
<dbReference type="EMBL" id="CP042304">
    <property type="protein sequence ID" value="QDZ12258.1"/>
    <property type="molecule type" value="Genomic_DNA"/>
</dbReference>
<keyword evidence="4" id="KW-1185">Reference proteome</keyword>
<sequence>MARREETTRICALTRAEKPVAALIRFVLGPDGVLVPDTEAKAEGRGVWISLSRDAVAEAVKKKVFARSLKSEVRLPDDLPGLTQLRLEQRYLNALGMARKAGQLTFGATKVRSLIDTGNLIALITATDAAADGRSKMVGPLKALHYAAAEEEINGFEVPHFELLSSEQMGLALGLENVIHAALTRGAAAQAAVEKARRLALYTAKPTEKDTDRLAVDGDLLPEATDERREIHG</sequence>
<proteinExistence type="predicted"/>
<accession>A0A5B8LV78</accession>
<evidence type="ECO:0000313" key="4">
    <source>
        <dbReference type="Proteomes" id="UP000315364"/>
    </source>
</evidence>
<dbReference type="NCBIfam" id="NF006622">
    <property type="entry name" value="PRK09190.1"/>
    <property type="match status" value="1"/>
</dbReference>
<dbReference type="Pfam" id="PF04296">
    <property type="entry name" value="YlxR"/>
    <property type="match status" value="1"/>
</dbReference>
<feature type="region of interest" description="Disordered" evidence="1">
    <location>
        <begin position="212"/>
        <end position="233"/>
    </location>
</feature>
<dbReference type="PANTHER" id="PTHR34215">
    <property type="entry name" value="BLL0784 PROTEIN"/>
    <property type="match status" value="1"/>
</dbReference>
<organism evidence="3 4">
    <name type="scientific">Devosia ginsengisoli</name>
    <dbReference type="NCBI Taxonomy" id="400770"/>
    <lineage>
        <taxon>Bacteria</taxon>
        <taxon>Pseudomonadati</taxon>
        <taxon>Pseudomonadota</taxon>
        <taxon>Alphaproteobacteria</taxon>
        <taxon>Hyphomicrobiales</taxon>
        <taxon>Devosiaceae</taxon>
        <taxon>Devosia</taxon>
    </lineage>
</organism>
<dbReference type="InterPro" id="IPR037465">
    <property type="entry name" value="YlxR"/>
</dbReference>
<gene>
    <name evidence="3" type="ORF">FPZ08_16795</name>
</gene>
<dbReference type="Gene3D" id="3.30.1230.10">
    <property type="entry name" value="YlxR-like"/>
    <property type="match status" value="1"/>
</dbReference>
<dbReference type="PANTHER" id="PTHR34215:SF1">
    <property type="entry name" value="YLXR DOMAIN-CONTAINING PROTEIN"/>
    <property type="match status" value="1"/>
</dbReference>
<evidence type="ECO:0000313" key="3">
    <source>
        <dbReference type="EMBL" id="QDZ12258.1"/>
    </source>
</evidence>
<dbReference type="AlphaFoldDB" id="A0A5B8LV78"/>
<reference evidence="3 4" key="1">
    <citation type="submission" date="2019-07" db="EMBL/GenBank/DDBJ databases">
        <title>Full genome sequence of Devosia sp. Gsoil 520.</title>
        <authorList>
            <person name="Im W.-T."/>
        </authorList>
    </citation>
    <scope>NUCLEOTIDE SEQUENCE [LARGE SCALE GENOMIC DNA]</scope>
    <source>
        <strain evidence="3 4">Gsoil 520</strain>
    </source>
</reference>
<dbReference type="InterPro" id="IPR007393">
    <property type="entry name" value="YlxR_dom"/>
</dbReference>
<dbReference type="SUPFAM" id="SSF55315">
    <property type="entry name" value="L30e-like"/>
    <property type="match status" value="1"/>
</dbReference>
<dbReference type="Proteomes" id="UP000315364">
    <property type="component" value="Chromosome"/>
</dbReference>
<dbReference type="KEGG" id="dea:FPZ08_16795"/>
<dbReference type="Gene3D" id="3.30.1330.30">
    <property type="match status" value="1"/>
</dbReference>
<protein>
    <submittedName>
        <fullName evidence="3">RNA-binding protein</fullName>
    </submittedName>
</protein>
<name>A0A5B8LV78_9HYPH</name>
<dbReference type="SUPFAM" id="SSF64376">
    <property type="entry name" value="YlxR-like"/>
    <property type="match status" value="1"/>
</dbReference>
<feature type="domain" description="YlxR" evidence="2">
    <location>
        <begin position="9"/>
        <end position="74"/>
    </location>
</feature>
<evidence type="ECO:0000256" key="1">
    <source>
        <dbReference type="SAM" id="MobiDB-lite"/>
    </source>
</evidence>
<dbReference type="OrthoDB" id="9799836at2"/>
<evidence type="ECO:0000259" key="2">
    <source>
        <dbReference type="Pfam" id="PF04296"/>
    </source>
</evidence>